<gene>
    <name evidence="2" type="ORF">RM697_00845</name>
</gene>
<accession>A0ABU2YGK8</accession>
<dbReference type="Proteomes" id="UP001259492">
    <property type="component" value="Unassembled WGS sequence"/>
</dbReference>
<feature type="chain" id="PRO_5047415310" evidence="1">
    <location>
        <begin position="22"/>
        <end position="176"/>
    </location>
</feature>
<reference evidence="2 3" key="1">
    <citation type="submission" date="2023-09" db="EMBL/GenBank/DDBJ databases">
        <authorList>
            <person name="Rey-Velasco X."/>
        </authorList>
    </citation>
    <scope>NUCLEOTIDE SEQUENCE [LARGE SCALE GENOMIC DNA]</scope>
    <source>
        <strain evidence="2 3">W332</strain>
    </source>
</reference>
<feature type="signal peptide" evidence="1">
    <location>
        <begin position="1"/>
        <end position="21"/>
    </location>
</feature>
<evidence type="ECO:0000313" key="3">
    <source>
        <dbReference type="Proteomes" id="UP001259492"/>
    </source>
</evidence>
<keyword evidence="1" id="KW-0732">Signal</keyword>
<sequence length="176" mass="18413">MKTNFILLAILLIGVFSCSNDDSSEISNESQPNLTLNVNGVPEIILENVGGPVNGSNYEAGNTESAQIIATNNSNDITVTINLVDNDIDTQAIQSGNTLSIDNTQSNNVYATLTILDNTALYEASSGTVSISYYDLQSPNSNTIIISGSFNVTNGNNSASGGTFSDIELICSECGG</sequence>
<evidence type="ECO:0000256" key="1">
    <source>
        <dbReference type="SAM" id="SignalP"/>
    </source>
</evidence>
<proteinExistence type="predicted"/>
<comment type="caution">
    <text evidence="2">The sequence shown here is derived from an EMBL/GenBank/DDBJ whole genome shotgun (WGS) entry which is preliminary data.</text>
</comment>
<evidence type="ECO:0000313" key="2">
    <source>
        <dbReference type="EMBL" id="MDT0557172.1"/>
    </source>
</evidence>
<dbReference type="PROSITE" id="PS51257">
    <property type="entry name" value="PROKAR_LIPOPROTEIN"/>
    <property type="match status" value="1"/>
</dbReference>
<dbReference type="RefSeq" id="WP_311425944.1">
    <property type="nucleotide sequence ID" value="NZ_JAVRIA010000001.1"/>
</dbReference>
<dbReference type="EMBL" id="JAVRIA010000001">
    <property type="protein sequence ID" value="MDT0557172.1"/>
    <property type="molecule type" value="Genomic_DNA"/>
</dbReference>
<protein>
    <submittedName>
        <fullName evidence="2">Uncharacterized protein</fullName>
    </submittedName>
</protein>
<organism evidence="2 3">
    <name type="scientific">Microcosmobacter mediterraneus</name>
    <dbReference type="NCBI Taxonomy" id="3075607"/>
    <lineage>
        <taxon>Bacteria</taxon>
        <taxon>Pseudomonadati</taxon>
        <taxon>Bacteroidota</taxon>
        <taxon>Flavobacteriia</taxon>
        <taxon>Flavobacteriales</taxon>
        <taxon>Flavobacteriaceae</taxon>
        <taxon>Microcosmobacter</taxon>
    </lineage>
</organism>
<name>A0ABU2YGK8_9FLAO</name>
<keyword evidence="3" id="KW-1185">Reference proteome</keyword>